<gene>
    <name evidence="2" type="ORF">CLUMA_CG018400</name>
</gene>
<dbReference type="InterPro" id="IPR001810">
    <property type="entry name" value="F-box_dom"/>
</dbReference>
<sequence>MEESGLNVLSDDVMLNIFEYLNSKTMKTATLVCKKLGHFSNTRLIFRWNEIIGTHASTMLDENTSNYDDDDTSDCVNL</sequence>
<dbReference type="Gene3D" id="1.20.1280.50">
    <property type="match status" value="1"/>
</dbReference>
<evidence type="ECO:0000259" key="1">
    <source>
        <dbReference type="Pfam" id="PF00646"/>
    </source>
</evidence>
<dbReference type="CDD" id="cd09917">
    <property type="entry name" value="F-box_SF"/>
    <property type="match status" value="1"/>
</dbReference>
<protein>
    <submittedName>
        <fullName evidence="2">CLUMA_CG018400, isoform A</fullName>
    </submittedName>
</protein>
<dbReference type="Proteomes" id="UP000183832">
    <property type="component" value="Unassembled WGS sequence"/>
</dbReference>
<name>A0A1J1J0R8_9DIPT</name>
<evidence type="ECO:0000313" key="3">
    <source>
        <dbReference type="Proteomes" id="UP000183832"/>
    </source>
</evidence>
<organism evidence="2 3">
    <name type="scientific">Clunio marinus</name>
    <dbReference type="NCBI Taxonomy" id="568069"/>
    <lineage>
        <taxon>Eukaryota</taxon>
        <taxon>Metazoa</taxon>
        <taxon>Ecdysozoa</taxon>
        <taxon>Arthropoda</taxon>
        <taxon>Hexapoda</taxon>
        <taxon>Insecta</taxon>
        <taxon>Pterygota</taxon>
        <taxon>Neoptera</taxon>
        <taxon>Endopterygota</taxon>
        <taxon>Diptera</taxon>
        <taxon>Nematocera</taxon>
        <taxon>Chironomoidea</taxon>
        <taxon>Chironomidae</taxon>
        <taxon>Clunio</taxon>
    </lineage>
</organism>
<accession>A0A1J1J0R8</accession>
<dbReference type="EMBL" id="CVRI01000064">
    <property type="protein sequence ID" value="CRL05022.1"/>
    <property type="molecule type" value="Genomic_DNA"/>
</dbReference>
<dbReference type="InterPro" id="IPR036047">
    <property type="entry name" value="F-box-like_dom_sf"/>
</dbReference>
<reference evidence="2 3" key="1">
    <citation type="submission" date="2015-04" db="EMBL/GenBank/DDBJ databases">
        <authorList>
            <person name="Syromyatnikov M.Y."/>
            <person name="Popov V.N."/>
        </authorList>
    </citation>
    <scope>NUCLEOTIDE SEQUENCE [LARGE SCALE GENOMIC DNA]</scope>
</reference>
<keyword evidence="3" id="KW-1185">Reference proteome</keyword>
<evidence type="ECO:0000313" key="2">
    <source>
        <dbReference type="EMBL" id="CRL05022.1"/>
    </source>
</evidence>
<dbReference type="Pfam" id="PF00646">
    <property type="entry name" value="F-box"/>
    <property type="match status" value="1"/>
</dbReference>
<dbReference type="SUPFAM" id="SSF81383">
    <property type="entry name" value="F-box domain"/>
    <property type="match status" value="1"/>
</dbReference>
<feature type="domain" description="F-box" evidence="1">
    <location>
        <begin position="9"/>
        <end position="44"/>
    </location>
</feature>
<dbReference type="AlphaFoldDB" id="A0A1J1J0R8"/>
<proteinExistence type="predicted"/>
<dbReference type="OrthoDB" id="9856535at2759"/>